<proteinExistence type="predicted"/>
<accession>A0A1E5UG05</accession>
<evidence type="ECO:0000313" key="2">
    <source>
        <dbReference type="Proteomes" id="UP000095601"/>
    </source>
</evidence>
<comment type="caution">
    <text evidence="1">The sequence shown here is derived from an EMBL/GenBank/DDBJ whole genome shotgun (WGS) entry which is preliminary data.</text>
</comment>
<keyword evidence="2" id="KW-1185">Reference proteome</keyword>
<organism evidence="1 2">
    <name type="scientific">Cloacibacterium normanense</name>
    <dbReference type="NCBI Taxonomy" id="237258"/>
    <lineage>
        <taxon>Bacteria</taxon>
        <taxon>Pseudomonadati</taxon>
        <taxon>Bacteroidota</taxon>
        <taxon>Flavobacteriia</taxon>
        <taxon>Flavobacteriales</taxon>
        <taxon>Weeksellaceae</taxon>
    </lineage>
</organism>
<sequence length="303" mass="34879">MSEFFLQKRELVFQVYEKAKKSTTESSFSGISKNLELVLLEDFGIPLSYKTFETYYKILVENNEDYKIKTTILNDLSTYLGYADFKDFTGQNPIKNSKIKISIDGKESVKETKSFSDIIINITNSPVFTLPEFITKHSNSFGLIGIFLVSGFILKKGDFFSGEKEEKRIQEIDSVIVQKNNLSKLEPTPAQFVNVPKQILAIPEEKNLERKKECMYWNGEIYVEVFCGEKIEGAEVLGLNEEAKLLRKITRPDTLTEENSQGKVWYDKSNNHVEFFTHYGKHPENGKTLKEVTSHILEKYAKK</sequence>
<gene>
    <name evidence="1" type="ORF">BHF72_1680</name>
</gene>
<reference evidence="1 2" key="1">
    <citation type="submission" date="2016-09" db="EMBL/GenBank/DDBJ databases">
        <authorList>
            <person name="Capua I."/>
            <person name="De Benedictis P."/>
            <person name="Joannis T."/>
            <person name="Lombin L.H."/>
            <person name="Cattoli G."/>
        </authorList>
    </citation>
    <scope>NUCLEOTIDE SEQUENCE [LARGE SCALE GENOMIC DNA]</scope>
    <source>
        <strain evidence="1 2">NRS-1</strain>
    </source>
</reference>
<evidence type="ECO:0000313" key="1">
    <source>
        <dbReference type="EMBL" id="OEL11811.1"/>
    </source>
</evidence>
<dbReference type="Proteomes" id="UP000095601">
    <property type="component" value="Unassembled WGS sequence"/>
</dbReference>
<dbReference type="EMBL" id="MKGI01000016">
    <property type="protein sequence ID" value="OEL11811.1"/>
    <property type="molecule type" value="Genomic_DNA"/>
</dbReference>
<protein>
    <submittedName>
        <fullName evidence="1">Uncharacterized protein</fullName>
    </submittedName>
</protein>
<dbReference type="AlphaFoldDB" id="A0A1E5UG05"/>
<name>A0A1E5UG05_9FLAO</name>